<organism evidence="2 3">
    <name type="scientific">Cyclospora cayetanensis</name>
    <dbReference type="NCBI Taxonomy" id="88456"/>
    <lineage>
        <taxon>Eukaryota</taxon>
        <taxon>Sar</taxon>
        <taxon>Alveolata</taxon>
        <taxon>Apicomplexa</taxon>
        <taxon>Conoidasida</taxon>
        <taxon>Coccidia</taxon>
        <taxon>Eucoccidiorida</taxon>
        <taxon>Eimeriorina</taxon>
        <taxon>Eimeriidae</taxon>
        <taxon>Cyclospora</taxon>
    </lineage>
</organism>
<dbReference type="Proteomes" id="UP000515125">
    <property type="component" value="Unplaced"/>
</dbReference>
<dbReference type="AlphaFoldDB" id="A0A6P5WG78"/>
<feature type="compositionally biased region" description="Polar residues" evidence="1">
    <location>
        <begin position="36"/>
        <end position="46"/>
    </location>
</feature>
<dbReference type="OrthoDB" id="347659at2759"/>
<sequence>MGTPGGPPSGPSSINCGSTGLKSDGEECSEYKGGSTAKTLQPPNPRQSHFSAHYDCTFGGRMPLRLLVCSLTASYRKPGAPGAPPCLAMSIPLTCRVLLLLVEWTSAAATAAAVIRGKYRDSAYPAFLGVSQGFGESLPCTHSPLRSHSSLLLPHSHLQAAPVSSAASEHPPASTATARNPPEEIPLLNFVDWGKGGAIPQDSGELLLQQQSSGSNDICGVLYCTAWDPRSKALVSALGLLHQEALGAHGDFPSHGGEEIRLPLYPITGVRVTNSLVIARGRRALLKQRRMACNMKQLRHNERALRFMLQQQPPLQLQGVPALQLYTWQRQCQQEENEAQKFPSQLLEIRSAAPAVLQHLGRDTGALVGAWGDQGPPGGLPEVEALGVWLRRLGHLYEEELRQIVQERLQQAEDEYPIYKSYKP</sequence>
<feature type="region of interest" description="Disordered" evidence="1">
    <location>
        <begin position="1"/>
        <end position="46"/>
    </location>
</feature>
<accession>A0A6P5WG78</accession>
<gene>
    <name evidence="3" type="primary">LOC34623547</name>
</gene>
<proteinExistence type="predicted"/>
<dbReference type="GeneID" id="34623547"/>
<feature type="compositionally biased region" description="Pro residues" evidence="1">
    <location>
        <begin position="1"/>
        <end position="10"/>
    </location>
</feature>
<reference evidence="3" key="1">
    <citation type="submission" date="2025-08" db="UniProtKB">
        <authorList>
            <consortium name="RefSeq"/>
        </authorList>
    </citation>
    <scope>IDENTIFICATION</scope>
</reference>
<evidence type="ECO:0000313" key="2">
    <source>
        <dbReference type="Proteomes" id="UP000515125"/>
    </source>
</evidence>
<evidence type="ECO:0000256" key="1">
    <source>
        <dbReference type="SAM" id="MobiDB-lite"/>
    </source>
</evidence>
<protein>
    <submittedName>
        <fullName evidence="3">Uncharacterized protein LOC34623547</fullName>
    </submittedName>
</protein>
<evidence type="ECO:0000313" key="3">
    <source>
        <dbReference type="RefSeq" id="XP_022592990.2"/>
    </source>
</evidence>
<keyword evidence="2" id="KW-1185">Reference proteome</keyword>
<name>A0A6P5WG78_9EIME</name>
<dbReference type="RefSeq" id="XP_022592990.2">
    <property type="nucleotide sequence ID" value="XM_022736665.2"/>
</dbReference>